<dbReference type="InterPro" id="IPR036396">
    <property type="entry name" value="Cyt_P450_sf"/>
</dbReference>
<organism evidence="10 11">
    <name type="scientific">Ricinus communis</name>
    <name type="common">Castor bean</name>
    <dbReference type="NCBI Taxonomy" id="3988"/>
    <lineage>
        <taxon>Eukaryota</taxon>
        <taxon>Viridiplantae</taxon>
        <taxon>Streptophyta</taxon>
        <taxon>Embryophyta</taxon>
        <taxon>Tracheophyta</taxon>
        <taxon>Spermatophyta</taxon>
        <taxon>Magnoliopsida</taxon>
        <taxon>eudicotyledons</taxon>
        <taxon>Gunneridae</taxon>
        <taxon>Pentapetalae</taxon>
        <taxon>rosids</taxon>
        <taxon>fabids</taxon>
        <taxon>Malpighiales</taxon>
        <taxon>Euphorbiaceae</taxon>
        <taxon>Acalyphoideae</taxon>
        <taxon>Acalypheae</taxon>
        <taxon>Ricinus</taxon>
    </lineage>
</organism>
<keyword evidence="5 9" id="KW-0560">Oxidoreductase</keyword>
<evidence type="ECO:0000256" key="9">
    <source>
        <dbReference type="RuleBase" id="RU000461"/>
    </source>
</evidence>
<dbReference type="InterPro" id="IPR001128">
    <property type="entry name" value="Cyt_P450"/>
</dbReference>
<dbReference type="GO" id="GO:0005506">
    <property type="term" value="F:iron ion binding"/>
    <property type="evidence" value="ECO:0007669"/>
    <property type="project" value="InterPro"/>
</dbReference>
<dbReference type="InterPro" id="IPR002401">
    <property type="entry name" value="Cyt_P450_E_grp-I"/>
</dbReference>
<dbReference type="eggNOG" id="KOG0157">
    <property type="taxonomic scope" value="Eukaryota"/>
</dbReference>
<dbReference type="Pfam" id="PF00067">
    <property type="entry name" value="p450"/>
    <property type="match status" value="1"/>
</dbReference>
<keyword evidence="3 8" id="KW-0349">Heme</keyword>
<evidence type="ECO:0000313" key="10">
    <source>
        <dbReference type="EMBL" id="EEF40964.1"/>
    </source>
</evidence>
<name>B9S655_RICCO</name>
<keyword evidence="7 9" id="KW-0503">Monooxygenase</keyword>
<dbReference type="OrthoDB" id="1470350at2759"/>
<accession>B9S655</accession>
<protein>
    <submittedName>
        <fullName evidence="10">Cytochrome P450, putative</fullName>
        <ecNumber evidence="10">1.14.14.1</ecNumber>
    </submittedName>
</protein>
<dbReference type="STRING" id="3988.B9S655"/>
<gene>
    <name evidence="10" type="ORF">RCOM_1064650</name>
</gene>
<comment type="cofactor">
    <cofactor evidence="1 8">
        <name>heme</name>
        <dbReference type="ChEBI" id="CHEBI:30413"/>
    </cofactor>
</comment>
<evidence type="ECO:0000256" key="6">
    <source>
        <dbReference type="ARBA" id="ARBA00023004"/>
    </source>
</evidence>
<dbReference type="Gene3D" id="1.10.630.10">
    <property type="entry name" value="Cytochrome P450"/>
    <property type="match status" value="1"/>
</dbReference>
<dbReference type="GO" id="GO:0020037">
    <property type="term" value="F:heme binding"/>
    <property type="evidence" value="ECO:0007669"/>
    <property type="project" value="InterPro"/>
</dbReference>
<evidence type="ECO:0000256" key="1">
    <source>
        <dbReference type="ARBA" id="ARBA00001971"/>
    </source>
</evidence>
<dbReference type="PANTHER" id="PTHR24296">
    <property type="entry name" value="CYTOCHROME P450"/>
    <property type="match status" value="1"/>
</dbReference>
<dbReference type="Proteomes" id="UP000008311">
    <property type="component" value="Unassembled WGS sequence"/>
</dbReference>
<dbReference type="PRINTS" id="PR00463">
    <property type="entry name" value="EP450I"/>
</dbReference>
<keyword evidence="4 8" id="KW-0479">Metal-binding</keyword>
<evidence type="ECO:0000256" key="4">
    <source>
        <dbReference type="ARBA" id="ARBA00022723"/>
    </source>
</evidence>
<evidence type="ECO:0000256" key="3">
    <source>
        <dbReference type="ARBA" id="ARBA00022617"/>
    </source>
</evidence>
<dbReference type="AlphaFoldDB" id="B9S655"/>
<proteinExistence type="inferred from homology"/>
<dbReference type="InParanoid" id="B9S655"/>
<dbReference type="InterPro" id="IPR017972">
    <property type="entry name" value="Cyt_P450_CS"/>
</dbReference>
<dbReference type="KEGG" id="rcu:8281798"/>
<evidence type="ECO:0000256" key="7">
    <source>
        <dbReference type="ARBA" id="ARBA00023033"/>
    </source>
</evidence>
<dbReference type="PRINTS" id="PR00385">
    <property type="entry name" value="P450"/>
</dbReference>
<evidence type="ECO:0000256" key="5">
    <source>
        <dbReference type="ARBA" id="ARBA00023002"/>
    </source>
</evidence>
<keyword evidence="6 8" id="KW-0408">Iron</keyword>
<dbReference type="EC" id="1.14.14.1" evidence="10"/>
<evidence type="ECO:0000256" key="8">
    <source>
        <dbReference type="PIRSR" id="PIRSR602401-1"/>
    </source>
</evidence>
<evidence type="ECO:0000256" key="2">
    <source>
        <dbReference type="ARBA" id="ARBA00010617"/>
    </source>
</evidence>
<keyword evidence="11" id="KW-1185">Reference proteome</keyword>
<feature type="binding site" description="axial binding residue" evidence="8">
    <location>
        <position position="454"/>
    </location>
    <ligand>
        <name>heme</name>
        <dbReference type="ChEBI" id="CHEBI:30413"/>
    </ligand>
    <ligandPart>
        <name>Fe</name>
        <dbReference type="ChEBI" id="CHEBI:18248"/>
    </ligandPart>
</feature>
<dbReference type="CDD" id="cd11064">
    <property type="entry name" value="CYP86A"/>
    <property type="match status" value="1"/>
</dbReference>
<reference evidence="11" key="1">
    <citation type="journal article" date="2010" name="Nat. Biotechnol.">
        <title>Draft genome sequence of the oilseed species Ricinus communis.</title>
        <authorList>
            <person name="Chan A.P."/>
            <person name="Crabtree J."/>
            <person name="Zhao Q."/>
            <person name="Lorenzi H."/>
            <person name="Orvis J."/>
            <person name="Puiu D."/>
            <person name="Melake-Berhan A."/>
            <person name="Jones K.M."/>
            <person name="Redman J."/>
            <person name="Chen G."/>
            <person name="Cahoon E.B."/>
            <person name="Gedil M."/>
            <person name="Stanke M."/>
            <person name="Haas B.J."/>
            <person name="Wortman J.R."/>
            <person name="Fraser-Liggett C.M."/>
            <person name="Ravel J."/>
            <person name="Rabinowicz P.D."/>
        </authorList>
    </citation>
    <scope>NUCLEOTIDE SEQUENCE [LARGE SCALE GENOMIC DNA]</scope>
    <source>
        <strain evidence="11">cv. Hale</strain>
    </source>
</reference>
<dbReference type="SUPFAM" id="SSF48264">
    <property type="entry name" value="Cytochrome P450"/>
    <property type="match status" value="1"/>
</dbReference>
<dbReference type="GO" id="GO:0016712">
    <property type="term" value="F:oxidoreductase activity, acting on paired donors, with incorporation or reduction of molecular oxygen, reduced flavin or flavoprotein as one donor, and incorporation of one atom of oxygen"/>
    <property type="evidence" value="ECO:0007669"/>
    <property type="project" value="UniProtKB-EC"/>
</dbReference>
<dbReference type="EMBL" id="EQ973877">
    <property type="protein sequence ID" value="EEF40964.1"/>
    <property type="molecule type" value="Genomic_DNA"/>
</dbReference>
<evidence type="ECO:0000313" key="11">
    <source>
        <dbReference type="Proteomes" id="UP000008311"/>
    </source>
</evidence>
<dbReference type="GO" id="GO:0006629">
    <property type="term" value="P:lipid metabolic process"/>
    <property type="evidence" value="ECO:0007669"/>
    <property type="project" value="UniProtKB-ARBA"/>
</dbReference>
<comment type="similarity">
    <text evidence="2 9">Belongs to the cytochrome P450 family.</text>
</comment>
<dbReference type="PROSITE" id="PS00086">
    <property type="entry name" value="CYTOCHROME_P450"/>
    <property type="match status" value="1"/>
</dbReference>
<sequence>MIGCTEMAIALLSIIFLRVWWRSRGLVVTNWPVVGMIPGLLFRPISSVHDFATYVLQRSGGTLLFQGPWFSGMNFLMTSDPMNVQYIVSKNFANYPKGPDFRQIFEVLGDGIFNVDSDSWRIQRRIMHSLLKSKRFHLAVERTVEHKILKGLFVVLDNVSELASEVDIQDVFQRFTFDSICILALSYDPDSLSIEFPHVPFAKAFDDIEEAVLYRYLVPSSIWKLQKRLRIGKEKKLRNAWDTFDRFLEQCITRKREQVRRSKNQKERDQDYFDLLTYYFMEVEGGDVNVPVKSNKLLRDTATALLIAGRDTVSAALAWFFWLIGTHPSAEKKILEEIKAKVQPDTNDEWRHFSLEALNKLVYLHAAICETLRLYPSIPINHKMSVEADVLPSGHRVPGNTRILYFLYSMGRMEEIWGKDCSEFKPERWICEKGQIKHIPSYKYIAFNAGPRTCLGKDLTFLQMKIVASAIIWNYSLQVVDNRPATPCNSVVLHMKGGLKVRVSKRWNS</sequence>